<feature type="transmembrane region" description="Helical" evidence="9">
    <location>
        <begin position="143"/>
        <end position="161"/>
    </location>
</feature>
<dbReference type="InterPro" id="IPR005829">
    <property type="entry name" value="Sugar_transporter_CS"/>
</dbReference>
<feature type="transmembrane region" description="Helical" evidence="9">
    <location>
        <begin position="316"/>
        <end position="338"/>
    </location>
</feature>
<dbReference type="PROSITE" id="PS00217">
    <property type="entry name" value="SUGAR_TRANSPORT_2"/>
    <property type="match status" value="1"/>
</dbReference>
<dbReference type="InterPro" id="IPR005828">
    <property type="entry name" value="MFS_sugar_transport-like"/>
</dbReference>
<dbReference type="GO" id="GO:0022857">
    <property type="term" value="F:transmembrane transporter activity"/>
    <property type="evidence" value="ECO:0000318"/>
    <property type="project" value="GO_Central"/>
</dbReference>
<dbReference type="SUPFAM" id="SSF103473">
    <property type="entry name" value="MFS general substrate transporter"/>
    <property type="match status" value="1"/>
</dbReference>
<evidence type="ECO:0000256" key="3">
    <source>
        <dbReference type="ARBA" id="ARBA00022692"/>
    </source>
</evidence>
<keyword evidence="12" id="KW-1185">Reference proteome</keyword>
<dbReference type="InterPro" id="IPR036259">
    <property type="entry name" value="MFS_trans_sf"/>
</dbReference>
<evidence type="ECO:0000256" key="9">
    <source>
        <dbReference type="SAM" id="Phobius"/>
    </source>
</evidence>
<dbReference type="Pfam" id="PF00083">
    <property type="entry name" value="Sugar_tr"/>
    <property type="match status" value="1"/>
</dbReference>
<keyword evidence="5 9" id="KW-0472">Membrane</keyword>
<evidence type="ECO:0000256" key="1">
    <source>
        <dbReference type="ARBA" id="ARBA00004651"/>
    </source>
</evidence>
<dbReference type="InParanoid" id="D6X026"/>
<feature type="transmembrane region" description="Helical" evidence="9">
    <location>
        <begin position="114"/>
        <end position="131"/>
    </location>
</feature>
<feature type="transmembrane region" description="Helical" evidence="9">
    <location>
        <begin position="251"/>
        <end position="273"/>
    </location>
</feature>
<keyword evidence="3 9" id="KW-0812">Transmembrane</keyword>
<evidence type="ECO:0000256" key="6">
    <source>
        <dbReference type="ARBA" id="ARBA00023180"/>
    </source>
</evidence>
<accession>D6X026</accession>
<evidence type="ECO:0000256" key="2">
    <source>
        <dbReference type="ARBA" id="ARBA00022475"/>
    </source>
</evidence>
<dbReference type="FunFam" id="1.20.1250.20:FF:000055">
    <property type="entry name" value="Facilitated trehalose transporter Tret1-2 homolog"/>
    <property type="match status" value="1"/>
</dbReference>
<feature type="domain" description="Major facilitator superfamily (MFS) profile" evidence="10">
    <location>
        <begin position="9"/>
        <end position="442"/>
    </location>
</feature>
<feature type="transmembrane region" description="Helical" evidence="9">
    <location>
        <begin position="84"/>
        <end position="108"/>
    </location>
</feature>
<dbReference type="OrthoDB" id="4142200at2759"/>
<feature type="transmembrane region" description="Helical" evidence="9">
    <location>
        <begin position="350"/>
        <end position="375"/>
    </location>
</feature>
<evidence type="ECO:0000256" key="5">
    <source>
        <dbReference type="ARBA" id="ARBA00023136"/>
    </source>
</evidence>
<dbReference type="PANTHER" id="PTHR48021">
    <property type="match status" value="1"/>
</dbReference>
<dbReference type="InterPro" id="IPR020846">
    <property type="entry name" value="MFS_dom"/>
</dbReference>
<feature type="transmembrane region" description="Helical" evidence="9">
    <location>
        <begin position="57"/>
        <end position="77"/>
    </location>
</feature>
<evidence type="ECO:0000256" key="7">
    <source>
        <dbReference type="ARBA" id="ARBA00024348"/>
    </source>
</evidence>
<dbReference type="HOGENOM" id="CLU_001265_30_5_1"/>
<evidence type="ECO:0000259" key="10">
    <source>
        <dbReference type="PROSITE" id="PS50850"/>
    </source>
</evidence>
<organism evidence="11 12">
    <name type="scientific">Tribolium castaneum</name>
    <name type="common">Red flour beetle</name>
    <dbReference type="NCBI Taxonomy" id="7070"/>
    <lineage>
        <taxon>Eukaryota</taxon>
        <taxon>Metazoa</taxon>
        <taxon>Ecdysozoa</taxon>
        <taxon>Arthropoda</taxon>
        <taxon>Hexapoda</taxon>
        <taxon>Insecta</taxon>
        <taxon>Pterygota</taxon>
        <taxon>Neoptera</taxon>
        <taxon>Endopterygota</taxon>
        <taxon>Coleoptera</taxon>
        <taxon>Polyphaga</taxon>
        <taxon>Cucujiformia</taxon>
        <taxon>Tenebrionidae</taxon>
        <taxon>Tenebrionidae incertae sedis</taxon>
        <taxon>Tribolium</taxon>
    </lineage>
</organism>
<dbReference type="PANTHER" id="PTHR48021:SF47">
    <property type="entry name" value="GH17672P"/>
    <property type="match status" value="1"/>
</dbReference>
<evidence type="ECO:0000256" key="4">
    <source>
        <dbReference type="ARBA" id="ARBA00022989"/>
    </source>
</evidence>
<dbReference type="PROSITE" id="PS50850">
    <property type="entry name" value="MFS"/>
    <property type="match status" value="1"/>
</dbReference>
<dbReference type="Gene3D" id="1.20.1250.20">
    <property type="entry name" value="MFS general substrate transporter like domains"/>
    <property type="match status" value="1"/>
</dbReference>
<name>D6X026_TRICA</name>
<dbReference type="PRINTS" id="PR00171">
    <property type="entry name" value="SUGRTRNSPORT"/>
</dbReference>
<dbReference type="InterPro" id="IPR003663">
    <property type="entry name" value="Sugar/inositol_transpt"/>
</dbReference>
<keyword evidence="4 9" id="KW-1133">Transmembrane helix</keyword>
<evidence type="ECO:0000256" key="8">
    <source>
        <dbReference type="RuleBase" id="RU003346"/>
    </source>
</evidence>
<comment type="subcellular location">
    <subcellularLocation>
        <location evidence="1">Cell membrane</location>
        <topology evidence="1">Multi-pass membrane protein</topology>
    </subcellularLocation>
</comment>
<dbReference type="OMA" id="AIMYNMS"/>
<dbReference type="GO" id="GO:0055085">
    <property type="term" value="P:transmembrane transport"/>
    <property type="evidence" value="ECO:0000318"/>
    <property type="project" value="GO_Central"/>
</dbReference>
<feature type="transmembrane region" description="Helical" evidence="9">
    <location>
        <begin position="167"/>
        <end position="189"/>
    </location>
</feature>
<evidence type="ECO:0000313" key="12">
    <source>
        <dbReference type="Proteomes" id="UP000007266"/>
    </source>
</evidence>
<dbReference type="GO" id="GO:0016020">
    <property type="term" value="C:membrane"/>
    <property type="evidence" value="ECO:0000318"/>
    <property type="project" value="GO_Central"/>
</dbReference>
<dbReference type="PhylomeDB" id="D6X026"/>
<dbReference type="EMBL" id="KQ971364">
    <property type="protein sequence ID" value="EFA10061.1"/>
    <property type="molecule type" value="Genomic_DNA"/>
</dbReference>
<gene>
    <name evidence="11" type="primary">AUGUSTUS-3.0.2_12235</name>
    <name evidence="11" type="ORF">TcasGA2_TC012235</name>
</gene>
<keyword evidence="6" id="KW-0325">Glycoprotein</keyword>
<reference evidence="11 12" key="2">
    <citation type="journal article" date="2010" name="Nucleic Acids Res.">
        <title>BeetleBase in 2010: revisions to provide comprehensive genomic information for Tribolium castaneum.</title>
        <authorList>
            <person name="Kim H.S."/>
            <person name="Murphy T."/>
            <person name="Xia J."/>
            <person name="Caragea D."/>
            <person name="Park Y."/>
            <person name="Beeman R.W."/>
            <person name="Lorenzen M.D."/>
            <person name="Butcher S."/>
            <person name="Manak J.R."/>
            <person name="Brown S.J."/>
        </authorList>
    </citation>
    <scope>GENOME REANNOTATION</scope>
    <source>
        <strain evidence="11 12">Georgia GA2</strain>
    </source>
</reference>
<feature type="transmembrane region" description="Helical" evidence="9">
    <location>
        <begin position="419"/>
        <end position="438"/>
    </location>
</feature>
<proteinExistence type="inferred from homology"/>
<dbReference type="eggNOG" id="KOG0254">
    <property type="taxonomic scope" value="Eukaryota"/>
</dbReference>
<reference evidence="11 12" key="1">
    <citation type="journal article" date="2008" name="Nature">
        <title>The genome of the model beetle and pest Tribolium castaneum.</title>
        <authorList>
            <consortium name="Tribolium Genome Sequencing Consortium"/>
            <person name="Richards S."/>
            <person name="Gibbs R.A."/>
            <person name="Weinstock G.M."/>
            <person name="Brown S.J."/>
            <person name="Denell R."/>
            <person name="Beeman R.W."/>
            <person name="Gibbs R."/>
            <person name="Beeman R.W."/>
            <person name="Brown S.J."/>
            <person name="Bucher G."/>
            <person name="Friedrich M."/>
            <person name="Grimmelikhuijzen C.J."/>
            <person name="Klingler M."/>
            <person name="Lorenzen M."/>
            <person name="Richards S."/>
            <person name="Roth S."/>
            <person name="Schroder R."/>
            <person name="Tautz D."/>
            <person name="Zdobnov E.M."/>
            <person name="Muzny D."/>
            <person name="Gibbs R.A."/>
            <person name="Weinstock G.M."/>
            <person name="Attaway T."/>
            <person name="Bell S."/>
            <person name="Buhay C.J."/>
            <person name="Chandrabose M.N."/>
            <person name="Chavez D."/>
            <person name="Clerk-Blankenburg K.P."/>
            <person name="Cree A."/>
            <person name="Dao M."/>
            <person name="Davis C."/>
            <person name="Chacko J."/>
            <person name="Dinh H."/>
            <person name="Dugan-Rocha S."/>
            <person name="Fowler G."/>
            <person name="Garner T.T."/>
            <person name="Garnes J."/>
            <person name="Gnirke A."/>
            <person name="Hawes A."/>
            <person name="Hernandez J."/>
            <person name="Hines S."/>
            <person name="Holder M."/>
            <person name="Hume J."/>
            <person name="Jhangiani S.N."/>
            <person name="Joshi V."/>
            <person name="Khan Z.M."/>
            <person name="Jackson L."/>
            <person name="Kovar C."/>
            <person name="Kowis A."/>
            <person name="Lee S."/>
            <person name="Lewis L.R."/>
            <person name="Margolis J."/>
            <person name="Morgan M."/>
            <person name="Nazareth L.V."/>
            <person name="Nguyen N."/>
            <person name="Okwuonu G."/>
            <person name="Parker D."/>
            <person name="Richards S."/>
            <person name="Ruiz S.J."/>
            <person name="Santibanez J."/>
            <person name="Savard J."/>
            <person name="Scherer S.E."/>
            <person name="Schneider B."/>
            <person name="Sodergren E."/>
            <person name="Tautz D."/>
            <person name="Vattahil S."/>
            <person name="Villasana D."/>
            <person name="White C.S."/>
            <person name="Wright R."/>
            <person name="Park Y."/>
            <person name="Beeman R.W."/>
            <person name="Lord J."/>
            <person name="Oppert B."/>
            <person name="Lorenzen M."/>
            <person name="Brown S."/>
            <person name="Wang L."/>
            <person name="Savard J."/>
            <person name="Tautz D."/>
            <person name="Richards S."/>
            <person name="Weinstock G."/>
            <person name="Gibbs R.A."/>
            <person name="Liu Y."/>
            <person name="Worley K."/>
            <person name="Weinstock G."/>
            <person name="Elsik C.G."/>
            <person name="Reese J.T."/>
            <person name="Elhaik E."/>
            <person name="Landan G."/>
            <person name="Graur D."/>
            <person name="Arensburger P."/>
            <person name="Atkinson P."/>
            <person name="Beeman R.W."/>
            <person name="Beidler J."/>
            <person name="Brown S.J."/>
            <person name="Demuth J.P."/>
            <person name="Drury D.W."/>
            <person name="Du Y.Z."/>
            <person name="Fujiwara H."/>
            <person name="Lorenzen M."/>
            <person name="Maselli V."/>
            <person name="Osanai M."/>
            <person name="Park Y."/>
            <person name="Robertson H.M."/>
            <person name="Tu Z."/>
            <person name="Wang J.J."/>
            <person name="Wang S."/>
            <person name="Richards S."/>
            <person name="Song H."/>
            <person name="Zhang L."/>
            <person name="Sodergren E."/>
            <person name="Werner D."/>
            <person name="Stanke M."/>
            <person name="Morgenstern B."/>
            <person name="Solovyev V."/>
            <person name="Kosarev P."/>
            <person name="Brown G."/>
            <person name="Chen H.C."/>
            <person name="Ermolaeva O."/>
            <person name="Hlavina W."/>
            <person name="Kapustin Y."/>
            <person name="Kiryutin B."/>
            <person name="Kitts P."/>
            <person name="Maglott D."/>
            <person name="Pruitt K."/>
            <person name="Sapojnikov V."/>
            <person name="Souvorov A."/>
            <person name="Mackey A.J."/>
            <person name="Waterhouse R.M."/>
            <person name="Wyder S."/>
            <person name="Zdobnov E.M."/>
            <person name="Zdobnov E.M."/>
            <person name="Wyder S."/>
            <person name="Kriventseva E.V."/>
            <person name="Kadowaki T."/>
            <person name="Bork P."/>
            <person name="Aranda M."/>
            <person name="Bao R."/>
            <person name="Beermann A."/>
            <person name="Berns N."/>
            <person name="Bolognesi R."/>
            <person name="Bonneton F."/>
            <person name="Bopp D."/>
            <person name="Brown S.J."/>
            <person name="Bucher G."/>
            <person name="Butts T."/>
            <person name="Chaumot A."/>
            <person name="Denell R.E."/>
            <person name="Ferrier D.E."/>
            <person name="Friedrich M."/>
            <person name="Gordon C.M."/>
            <person name="Jindra M."/>
            <person name="Klingler M."/>
            <person name="Lan Q."/>
            <person name="Lattorff H.M."/>
            <person name="Laudet V."/>
            <person name="von Levetsow C."/>
            <person name="Liu Z."/>
            <person name="Lutz R."/>
            <person name="Lynch J.A."/>
            <person name="da Fonseca R.N."/>
            <person name="Posnien N."/>
            <person name="Reuter R."/>
            <person name="Roth S."/>
            <person name="Savard J."/>
            <person name="Schinko J.B."/>
            <person name="Schmitt C."/>
            <person name="Schoppmeier M."/>
            <person name="Schroder R."/>
            <person name="Shippy T.D."/>
            <person name="Simonnet F."/>
            <person name="Marques-Souza H."/>
            <person name="Tautz D."/>
            <person name="Tomoyasu Y."/>
            <person name="Trauner J."/>
            <person name="Van der Zee M."/>
            <person name="Vervoort M."/>
            <person name="Wittkopp N."/>
            <person name="Wimmer E.A."/>
            <person name="Yang X."/>
            <person name="Jones A.K."/>
            <person name="Sattelle D.B."/>
            <person name="Ebert P.R."/>
            <person name="Nelson D."/>
            <person name="Scott J.G."/>
            <person name="Beeman R.W."/>
            <person name="Muthukrishnan S."/>
            <person name="Kramer K.J."/>
            <person name="Arakane Y."/>
            <person name="Beeman R.W."/>
            <person name="Zhu Q."/>
            <person name="Hogenkamp D."/>
            <person name="Dixit R."/>
            <person name="Oppert B."/>
            <person name="Jiang H."/>
            <person name="Zou Z."/>
            <person name="Marshall J."/>
            <person name="Elpidina E."/>
            <person name="Vinokurov K."/>
            <person name="Oppert C."/>
            <person name="Zou Z."/>
            <person name="Evans J."/>
            <person name="Lu Z."/>
            <person name="Zhao P."/>
            <person name="Sumathipala N."/>
            <person name="Altincicek B."/>
            <person name="Vilcinskas A."/>
            <person name="Williams M."/>
            <person name="Hultmark D."/>
            <person name="Hetru C."/>
            <person name="Jiang H."/>
            <person name="Grimmelikhuijzen C.J."/>
            <person name="Hauser F."/>
            <person name="Cazzamali G."/>
            <person name="Williamson M."/>
            <person name="Park Y."/>
            <person name="Li B."/>
            <person name="Tanaka Y."/>
            <person name="Predel R."/>
            <person name="Neupert S."/>
            <person name="Schachtner J."/>
            <person name="Verleyen P."/>
            <person name="Raible F."/>
            <person name="Bork P."/>
            <person name="Friedrich M."/>
            <person name="Walden K.K."/>
            <person name="Robertson H.M."/>
            <person name="Angeli S."/>
            <person name="Foret S."/>
            <person name="Bucher G."/>
            <person name="Schuetz S."/>
            <person name="Maleszka R."/>
            <person name="Wimmer E.A."/>
            <person name="Beeman R.W."/>
            <person name="Lorenzen M."/>
            <person name="Tomoyasu Y."/>
            <person name="Miller S.C."/>
            <person name="Grossmann D."/>
            <person name="Bucher G."/>
        </authorList>
    </citation>
    <scope>NUCLEOTIDE SEQUENCE [LARGE SCALE GENOMIC DNA]</scope>
    <source>
        <strain evidence="11 12">Georgia GA2</strain>
    </source>
</reference>
<keyword evidence="2" id="KW-1003">Cell membrane</keyword>
<comment type="similarity">
    <text evidence="7">Belongs to the major facilitator superfamily. Sugar transporter (TC 2.A.1.1) family. Trehalose transporter subfamily.</text>
</comment>
<dbReference type="NCBIfam" id="TIGR00879">
    <property type="entry name" value="SP"/>
    <property type="match status" value="1"/>
</dbReference>
<dbReference type="GO" id="GO:0005886">
    <property type="term" value="C:plasma membrane"/>
    <property type="evidence" value="ECO:0007669"/>
    <property type="project" value="UniProtKB-SubCell"/>
</dbReference>
<dbReference type="KEGG" id="tca:655222"/>
<feature type="transmembrane region" description="Helical" evidence="9">
    <location>
        <begin position="387"/>
        <end position="407"/>
    </location>
</feature>
<evidence type="ECO:0000313" key="11">
    <source>
        <dbReference type="EMBL" id="EFA10061.1"/>
    </source>
</evidence>
<dbReference type="Proteomes" id="UP000007266">
    <property type="component" value="Linkage group 9"/>
</dbReference>
<dbReference type="AlphaFoldDB" id="D6X026"/>
<feature type="transmembrane region" description="Helical" evidence="9">
    <location>
        <begin position="285"/>
        <end position="309"/>
    </location>
</feature>
<keyword evidence="8" id="KW-0813">Transport</keyword>
<sequence>MYKFCSYTLLTVITADILATCGDITLTWTSPILPKLYSNDSNINPLDRPITPDEESWIGSLINIGALIGPFPFSFLAEKLGRKTTLLCISVPLIISFGIIALVPYLYWYYFARFIAGISLGAGCTILPLYIAEIAEDANRGMLSVTLGIFWSFGHLIPYVLGPYMSILAFNLTLACVPMLFFVLFVTIAPETPYYLISKNKINKAEESLMKLRGRSRSMVSSEIIHIQSSMNHEKKGSFGDLFKSKANRKALAISVTLMGFQQLSGINAILFYTQLIFETTGSNISAEISSIIIGLVLFSTSLIIPFVADRLGRKLFLMISAFGMMTALAILGAFFYVKDTANYDVTSFSWLPILSLVLFIVSINLGFIPLPWTVSSELFSPNVKSFGISLVSFTCWVGSFIITKFFNDLNDTLGKEGTFWLFSGFCLVAGLFTLFFVPETKGKSFQEIQNILEK</sequence>
<dbReference type="InterPro" id="IPR050549">
    <property type="entry name" value="MFS_Trehalose_Transporter"/>
</dbReference>
<protein>
    <submittedName>
        <fullName evidence="11">Facilitated trehalose transporter Tret1-2 homolog-like Protein</fullName>
    </submittedName>
</protein>